<feature type="signal peptide" evidence="1">
    <location>
        <begin position="1"/>
        <end position="17"/>
    </location>
</feature>
<feature type="chain" id="PRO_5018592845" evidence="1">
    <location>
        <begin position="18"/>
        <end position="82"/>
    </location>
</feature>
<dbReference type="EMBL" id="RXOF01000019">
    <property type="protein sequence ID" value="RTQ45654.1"/>
    <property type="molecule type" value="Genomic_DNA"/>
</dbReference>
<evidence type="ECO:0000313" key="3">
    <source>
        <dbReference type="Proteomes" id="UP000282184"/>
    </source>
</evidence>
<evidence type="ECO:0000256" key="1">
    <source>
        <dbReference type="SAM" id="SignalP"/>
    </source>
</evidence>
<organism evidence="2 3">
    <name type="scientific">Hymenobacter gummosus</name>
    <dbReference type="NCBI Taxonomy" id="1776032"/>
    <lineage>
        <taxon>Bacteria</taxon>
        <taxon>Pseudomonadati</taxon>
        <taxon>Bacteroidota</taxon>
        <taxon>Cytophagia</taxon>
        <taxon>Cytophagales</taxon>
        <taxon>Hymenobacteraceae</taxon>
        <taxon>Hymenobacter</taxon>
    </lineage>
</organism>
<proteinExistence type="predicted"/>
<gene>
    <name evidence="2" type="ORF">EJV47_24505</name>
</gene>
<accession>A0A3S0HJL2</accession>
<sequence length="82" mass="8657">MNKLAPLLMLLFACSLAGNHTTPLRLTSRPVLAAASAPDAARLLTCRLPSSASAVRALARLLRAYAEAPAIAREAYRAIRSA</sequence>
<reference evidence="2 3" key="1">
    <citation type="submission" date="2018-12" db="EMBL/GenBank/DDBJ databases">
        <title>Hymenobacter gummosus sp. nov., isolated from a spring.</title>
        <authorList>
            <person name="Nie L."/>
        </authorList>
    </citation>
    <scope>NUCLEOTIDE SEQUENCE [LARGE SCALE GENOMIC DNA]</scope>
    <source>
        <strain evidence="2 3">KCTC 52166</strain>
    </source>
</reference>
<evidence type="ECO:0000313" key="2">
    <source>
        <dbReference type="EMBL" id="RTQ45654.1"/>
    </source>
</evidence>
<keyword evidence="1" id="KW-0732">Signal</keyword>
<keyword evidence="3" id="KW-1185">Reference proteome</keyword>
<dbReference type="AlphaFoldDB" id="A0A3S0HJL2"/>
<protein>
    <submittedName>
        <fullName evidence="2">Uncharacterized protein</fullName>
    </submittedName>
</protein>
<dbReference type="Proteomes" id="UP000282184">
    <property type="component" value="Unassembled WGS sequence"/>
</dbReference>
<dbReference type="RefSeq" id="WP_126695851.1">
    <property type="nucleotide sequence ID" value="NZ_RXOF01000019.1"/>
</dbReference>
<comment type="caution">
    <text evidence="2">The sequence shown here is derived from an EMBL/GenBank/DDBJ whole genome shotgun (WGS) entry which is preliminary data.</text>
</comment>
<name>A0A3S0HJL2_9BACT</name>